<dbReference type="Proteomes" id="UP000306575">
    <property type="component" value="Unassembled WGS sequence"/>
</dbReference>
<organism evidence="1 2">
    <name type="scientific">Shimia litoralis</name>
    <dbReference type="NCBI Taxonomy" id="420403"/>
    <lineage>
        <taxon>Bacteria</taxon>
        <taxon>Pseudomonadati</taxon>
        <taxon>Pseudomonadota</taxon>
        <taxon>Alphaproteobacteria</taxon>
        <taxon>Rhodobacterales</taxon>
        <taxon>Roseobacteraceae</taxon>
    </lineage>
</organism>
<keyword evidence="2" id="KW-1185">Reference proteome</keyword>
<evidence type="ECO:0000313" key="2">
    <source>
        <dbReference type="Proteomes" id="UP000306575"/>
    </source>
</evidence>
<name>A0A4U7MY37_9RHOB</name>
<dbReference type="InterPro" id="IPR007709">
    <property type="entry name" value="N-FG_amidohydro"/>
</dbReference>
<accession>A0A4U7MY37</accession>
<dbReference type="EMBL" id="SULI01000016">
    <property type="protein sequence ID" value="TKZ18142.1"/>
    <property type="molecule type" value="Genomic_DNA"/>
</dbReference>
<dbReference type="GO" id="GO:0016787">
    <property type="term" value="F:hydrolase activity"/>
    <property type="evidence" value="ECO:0007669"/>
    <property type="project" value="UniProtKB-KW"/>
</dbReference>
<dbReference type="RefSeq" id="WP_138016748.1">
    <property type="nucleotide sequence ID" value="NZ_SULI01000016.1"/>
</dbReference>
<dbReference type="OrthoDB" id="9802050at2"/>
<gene>
    <name evidence="1" type="ORF">FAP39_12550</name>
</gene>
<dbReference type="AlphaFoldDB" id="A0A4U7MY37"/>
<dbReference type="Gene3D" id="3.40.630.40">
    <property type="entry name" value="Zn-dependent exopeptidases"/>
    <property type="match status" value="1"/>
</dbReference>
<proteinExistence type="predicted"/>
<dbReference type="SUPFAM" id="SSF53187">
    <property type="entry name" value="Zn-dependent exopeptidases"/>
    <property type="match status" value="1"/>
</dbReference>
<sequence length="285" mass="31179">MPKHAYTIKMPLVRTSPVVFASPHSGNDYPDWFVRRSLLCADTIRSSEDAFVDQLFDAAPEFGAPLLLAGAPRAFLDLNRAADELDPALIRGVRKMALNPRVASGLGVIPRVVANSRPIYSGKLSLAEAQERITGYWHPYHAKLTSLLDETRQQFGRAVLVDCHSMPHEAIENVSFAGAPPQVVLGDRFGASSDGEIVDAIEAAFVDAGLRVSRNTPFAGAYVTQQYGRPSRKQHAIQIEIDRSLYMDEKNVAPHDSFADFQGLIREVVGKIAKLGLTSQQLAAE</sequence>
<reference evidence="1 2" key="1">
    <citation type="submission" date="2019-04" db="EMBL/GenBank/DDBJ databases">
        <title>Genome sequence of Pelagicola litoralis CL-ES2.</title>
        <authorList>
            <person name="Cao J."/>
        </authorList>
    </citation>
    <scope>NUCLEOTIDE SEQUENCE [LARGE SCALE GENOMIC DNA]</scope>
    <source>
        <strain evidence="1 2">CL-ES2</strain>
    </source>
</reference>
<evidence type="ECO:0000313" key="1">
    <source>
        <dbReference type="EMBL" id="TKZ18142.1"/>
    </source>
</evidence>
<keyword evidence="1" id="KW-0378">Hydrolase</keyword>
<comment type="caution">
    <text evidence="1">The sequence shown here is derived from an EMBL/GenBank/DDBJ whole genome shotgun (WGS) entry which is preliminary data.</text>
</comment>
<dbReference type="Pfam" id="PF05013">
    <property type="entry name" value="FGase"/>
    <property type="match status" value="1"/>
</dbReference>
<protein>
    <submittedName>
        <fullName evidence="1">N-formylglutamate amidohydrolase</fullName>
    </submittedName>
</protein>